<organism evidence="2 3">
    <name type="scientific">Aplosporella prunicola CBS 121167</name>
    <dbReference type="NCBI Taxonomy" id="1176127"/>
    <lineage>
        <taxon>Eukaryota</taxon>
        <taxon>Fungi</taxon>
        <taxon>Dikarya</taxon>
        <taxon>Ascomycota</taxon>
        <taxon>Pezizomycotina</taxon>
        <taxon>Dothideomycetes</taxon>
        <taxon>Dothideomycetes incertae sedis</taxon>
        <taxon>Botryosphaeriales</taxon>
        <taxon>Aplosporellaceae</taxon>
        <taxon>Aplosporella</taxon>
    </lineage>
</organism>
<feature type="region of interest" description="Disordered" evidence="1">
    <location>
        <begin position="45"/>
        <end position="69"/>
    </location>
</feature>
<feature type="compositionally biased region" description="Polar residues" evidence="1">
    <location>
        <begin position="52"/>
        <end position="61"/>
    </location>
</feature>
<evidence type="ECO:0000313" key="3">
    <source>
        <dbReference type="Proteomes" id="UP000799438"/>
    </source>
</evidence>
<dbReference type="Proteomes" id="UP000799438">
    <property type="component" value="Unassembled WGS sequence"/>
</dbReference>
<proteinExistence type="predicted"/>
<dbReference type="OrthoDB" id="6499973at2759"/>
<dbReference type="GeneID" id="54301116"/>
<accession>A0A6A6B0Q3</accession>
<evidence type="ECO:0000256" key="1">
    <source>
        <dbReference type="SAM" id="MobiDB-lite"/>
    </source>
</evidence>
<evidence type="ECO:0000313" key="2">
    <source>
        <dbReference type="EMBL" id="KAF2136607.1"/>
    </source>
</evidence>
<gene>
    <name evidence="2" type="ORF">K452DRAFT_313042</name>
</gene>
<dbReference type="EMBL" id="ML995516">
    <property type="protein sequence ID" value="KAF2136607.1"/>
    <property type="molecule type" value="Genomic_DNA"/>
</dbReference>
<sequence>MHRSGPPYCTYHPCLHDLTVESIVPLLTLLLSQPTTALEHPILDSFPADKAPQSQEVTTSPPREWHEPQDFENLGVATLSEMDAPEPHWQQWCKEHEKFGFVVYRSAYNNISDAEWAEVRMTVLGTSMQTCGPDWRTSDALPNAPSRVWFQWVEDRAALEGKGVEFVREHFARIATVHEYYTSGPLNQSLNWPSEILQDAVLLVDEAALASIQAAIRDPELDREAWLWAIDPGFGMQDSLCESDPDYCQEHEPGYEGYYKVRLERLFEGFYDMLQGQVRDFEFLDYDPFEYRERSGCWGDEEVV</sequence>
<keyword evidence="3" id="KW-1185">Reference proteome</keyword>
<name>A0A6A6B0Q3_9PEZI</name>
<dbReference type="AlphaFoldDB" id="A0A6A6B0Q3"/>
<protein>
    <submittedName>
        <fullName evidence="2">Uncharacterized protein</fullName>
    </submittedName>
</protein>
<reference evidence="2" key="1">
    <citation type="journal article" date="2020" name="Stud. Mycol.">
        <title>101 Dothideomycetes genomes: a test case for predicting lifestyles and emergence of pathogens.</title>
        <authorList>
            <person name="Haridas S."/>
            <person name="Albert R."/>
            <person name="Binder M."/>
            <person name="Bloem J."/>
            <person name="Labutti K."/>
            <person name="Salamov A."/>
            <person name="Andreopoulos B."/>
            <person name="Baker S."/>
            <person name="Barry K."/>
            <person name="Bills G."/>
            <person name="Bluhm B."/>
            <person name="Cannon C."/>
            <person name="Castanera R."/>
            <person name="Culley D."/>
            <person name="Daum C."/>
            <person name="Ezra D."/>
            <person name="Gonzalez J."/>
            <person name="Henrissat B."/>
            <person name="Kuo A."/>
            <person name="Liang C."/>
            <person name="Lipzen A."/>
            <person name="Lutzoni F."/>
            <person name="Magnuson J."/>
            <person name="Mondo S."/>
            <person name="Nolan M."/>
            <person name="Ohm R."/>
            <person name="Pangilinan J."/>
            <person name="Park H.-J."/>
            <person name="Ramirez L."/>
            <person name="Alfaro M."/>
            <person name="Sun H."/>
            <person name="Tritt A."/>
            <person name="Yoshinaga Y."/>
            <person name="Zwiers L.-H."/>
            <person name="Turgeon B."/>
            <person name="Goodwin S."/>
            <person name="Spatafora J."/>
            <person name="Crous P."/>
            <person name="Grigoriev I."/>
        </authorList>
    </citation>
    <scope>NUCLEOTIDE SEQUENCE</scope>
    <source>
        <strain evidence="2">CBS 121167</strain>
    </source>
</reference>
<dbReference type="RefSeq" id="XP_033392325.1">
    <property type="nucleotide sequence ID" value="XM_033543619.1"/>
</dbReference>